<evidence type="ECO:0000313" key="2">
    <source>
        <dbReference type="Proteomes" id="UP000053860"/>
    </source>
</evidence>
<feature type="non-terminal residue" evidence="1">
    <location>
        <position position="1"/>
    </location>
</feature>
<protein>
    <recommendedName>
        <fullName evidence="3">Arylsulfatase</fullName>
    </recommendedName>
</protein>
<dbReference type="AlphaFoldDB" id="A0A124FX31"/>
<proteinExistence type="predicted"/>
<organism evidence="1 2">
    <name type="scientific">Proteiniphilum acetatigenes</name>
    <dbReference type="NCBI Taxonomy" id="294710"/>
    <lineage>
        <taxon>Bacteria</taxon>
        <taxon>Pseudomonadati</taxon>
        <taxon>Bacteroidota</taxon>
        <taxon>Bacteroidia</taxon>
        <taxon>Bacteroidales</taxon>
        <taxon>Dysgonomonadaceae</taxon>
        <taxon>Proteiniphilum</taxon>
    </lineage>
</organism>
<evidence type="ECO:0008006" key="3">
    <source>
        <dbReference type="Google" id="ProtNLM"/>
    </source>
</evidence>
<sequence length="40" mass="4589">NLASDPSENHNLVSLYPEIADEMKEIMKSARTDDPNWPLF</sequence>
<gene>
    <name evidence="1" type="ORF">XD92_1060</name>
</gene>
<accession>A0A124FX31</accession>
<dbReference type="Proteomes" id="UP000053860">
    <property type="component" value="Unassembled WGS sequence"/>
</dbReference>
<reference evidence="2" key="1">
    <citation type="journal article" date="2015" name="MBio">
        <title>Genome-Resolved Metagenomic Analysis Reveals Roles for Candidate Phyla and Other Microbial Community Members in Biogeochemical Transformations in Oil Reservoirs.</title>
        <authorList>
            <person name="Hu P."/>
            <person name="Tom L."/>
            <person name="Singh A."/>
            <person name="Thomas B.C."/>
            <person name="Baker B.J."/>
            <person name="Piceno Y.M."/>
            <person name="Andersen G.L."/>
            <person name="Banfield J.F."/>
        </authorList>
    </citation>
    <scope>NUCLEOTIDE SEQUENCE [LARGE SCALE GENOMIC DNA]</scope>
</reference>
<evidence type="ECO:0000313" key="1">
    <source>
        <dbReference type="EMBL" id="KUK76781.1"/>
    </source>
</evidence>
<dbReference type="EMBL" id="LGGN01000203">
    <property type="protein sequence ID" value="KUK76781.1"/>
    <property type="molecule type" value="Genomic_DNA"/>
</dbReference>
<comment type="caution">
    <text evidence="1">The sequence shown here is derived from an EMBL/GenBank/DDBJ whole genome shotgun (WGS) entry which is preliminary data.</text>
</comment>
<name>A0A124FX31_9BACT</name>